<name>A0AAD8R529_LOLMU</name>
<feature type="compositionally biased region" description="Basic and acidic residues" evidence="1">
    <location>
        <begin position="279"/>
        <end position="296"/>
    </location>
</feature>
<feature type="region of interest" description="Disordered" evidence="1">
    <location>
        <begin position="236"/>
        <end position="335"/>
    </location>
</feature>
<reference evidence="2" key="1">
    <citation type="submission" date="2023-07" db="EMBL/GenBank/DDBJ databases">
        <title>A chromosome-level genome assembly of Lolium multiflorum.</title>
        <authorList>
            <person name="Chen Y."/>
            <person name="Copetti D."/>
            <person name="Kolliker R."/>
            <person name="Studer B."/>
        </authorList>
    </citation>
    <scope>NUCLEOTIDE SEQUENCE</scope>
    <source>
        <strain evidence="2">02402/16</strain>
        <tissue evidence="2">Leaf</tissue>
    </source>
</reference>
<evidence type="ECO:0000313" key="3">
    <source>
        <dbReference type="Proteomes" id="UP001231189"/>
    </source>
</evidence>
<feature type="region of interest" description="Disordered" evidence="1">
    <location>
        <begin position="33"/>
        <end position="78"/>
    </location>
</feature>
<dbReference type="EMBL" id="JAUUTY010000007">
    <property type="protein sequence ID" value="KAK1613109.1"/>
    <property type="molecule type" value="Genomic_DNA"/>
</dbReference>
<evidence type="ECO:0000256" key="1">
    <source>
        <dbReference type="SAM" id="MobiDB-lite"/>
    </source>
</evidence>
<gene>
    <name evidence="2" type="ORF">QYE76_036782</name>
</gene>
<comment type="caution">
    <text evidence="2">The sequence shown here is derived from an EMBL/GenBank/DDBJ whole genome shotgun (WGS) entry which is preliminary data.</text>
</comment>
<protein>
    <submittedName>
        <fullName evidence="2">Uncharacterized protein</fullName>
    </submittedName>
</protein>
<proteinExistence type="predicted"/>
<feature type="region of interest" description="Disordered" evidence="1">
    <location>
        <begin position="169"/>
        <end position="213"/>
    </location>
</feature>
<sequence length="360" mass="38969">MARGVLACPCPLAGPPAVPSLLNVDGERDCPYPLSTPAARASSKRRRHGPEREFAPSANDHEARHGKSRRAVRHGAAGDARRERIYVTVAVAQMLDAGVPMPWGGRAPLHRAASGSGAAHPAGRAASRRSRRAQLPADLHRTPRTATQVPRDLWFEVEHDARRRTCFTSATARPRAHTATRAGRRPGGPTSATSPGRMRRMTRAARASASEGLDELAKWPHLAEALRASARRRRQKACEDAQRRRGLPVAARRRGGNARRAALREEERRRAPRGGGARTARERSSRAEEQPGRVRAEGTIAQPASPPNPHSAGKGRMGALAESPCPPRWPKRRRGVVVIDADDTSTRGSLPAATMLANHD</sequence>
<dbReference type="Proteomes" id="UP001231189">
    <property type="component" value="Unassembled WGS sequence"/>
</dbReference>
<feature type="compositionally biased region" description="Basic and acidic residues" evidence="1">
    <location>
        <begin position="50"/>
        <end position="65"/>
    </location>
</feature>
<feature type="compositionally biased region" description="Basic residues" evidence="1">
    <location>
        <begin position="174"/>
        <end position="184"/>
    </location>
</feature>
<keyword evidence="3" id="KW-1185">Reference proteome</keyword>
<dbReference type="AlphaFoldDB" id="A0AAD8R529"/>
<accession>A0AAD8R529</accession>
<evidence type="ECO:0000313" key="2">
    <source>
        <dbReference type="EMBL" id="KAK1613109.1"/>
    </source>
</evidence>
<feature type="compositionally biased region" description="Low complexity" evidence="1">
    <location>
        <begin position="111"/>
        <end position="125"/>
    </location>
</feature>
<feature type="region of interest" description="Disordered" evidence="1">
    <location>
        <begin position="108"/>
        <end position="137"/>
    </location>
</feature>
<organism evidence="2 3">
    <name type="scientific">Lolium multiflorum</name>
    <name type="common">Italian ryegrass</name>
    <name type="synonym">Lolium perenne subsp. multiflorum</name>
    <dbReference type="NCBI Taxonomy" id="4521"/>
    <lineage>
        <taxon>Eukaryota</taxon>
        <taxon>Viridiplantae</taxon>
        <taxon>Streptophyta</taxon>
        <taxon>Embryophyta</taxon>
        <taxon>Tracheophyta</taxon>
        <taxon>Spermatophyta</taxon>
        <taxon>Magnoliopsida</taxon>
        <taxon>Liliopsida</taxon>
        <taxon>Poales</taxon>
        <taxon>Poaceae</taxon>
        <taxon>BOP clade</taxon>
        <taxon>Pooideae</taxon>
        <taxon>Poodae</taxon>
        <taxon>Poeae</taxon>
        <taxon>Poeae Chloroplast Group 2 (Poeae type)</taxon>
        <taxon>Loliodinae</taxon>
        <taxon>Loliinae</taxon>
        <taxon>Lolium</taxon>
    </lineage>
</organism>